<keyword evidence="1" id="KW-0472">Membrane</keyword>
<sequence length="207" mass="24378">MTKKLIIINIVILIFIFVANIVTFYGINYHIKFNISYHFPDYGFEYVLMVIFIIALVTALISTLSIKTLNYKSKFLRIFAFVNSIFLAFIIFEGISAYKMMKNEYLKLEKEYINKANLDIRNDQVTYRYAGGLTISECNQNIENKIDSINKKYGVTYFNSGCIIIEQEIKAQEKYAKIVKPYLEKRNGINWEQKMAKEIEIIKRNYK</sequence>
<dbReference type="RefSeq" id="WP_143018972.1">
    <property type="nucleotide sequence ID" value="NZ_FNHD01000001.1"/>
</dbReference>
<organism evidence="2 3">
    <name type="scientific">Chryseobacterium taihuense</name>
    <dbReference type="NCBI Taxonomy" id="1141221"/>
    <lineage>
        <taxon>Bacteria</taxon>
        <taxon>Pseudomonadati</taxon>
        <taxon>Bacteroidota</taxon>
        <taxon>Flavobacteriia</taxon>
        <taxon>Flavobacteriales</taxon>
        <taxon>Weeksellaceae</taxon>
        <taxon>Chryseobacterium group</taxon>
        <taxon>Chryseobacterium</taxon>
    </lineage>
</organism>
<comment type="caution">
    <text evidence="2">The sequence shown here is derived from an EMBL/GenBank/DDBJ whole genome shotgun (WGS) entry which is preliminary data.</text>
</comment>
<dbReference type="EMBL" id="FNHD01000001">
    <property type="protein sequence ID" value="SDL43990.1"/>
    <property type="molecule type" value="Genomic_DNA"/>
</dbReference>
<dbReference type="Proteomes" id="UP000199242">
    <property type="component" value="Unassembled WGS sequence"/>
</dbReference>
<evidence type="ECO:0000256" key="1">
    <source>
        <dbReference type="SAM" id="Phobius"/>
    </source>
</evidence>
<keyword evidence="1" id="KW-0812">Transmembrane</keyword>
<proteinExistence type="predicted"/>
<name>A0ABY0QPH6_9FLAO</name>
<accession>A0ABY0QPH6</accession>
<protein>
    <submittedName>
        <fullName evidence="2">Uncharacterized protein</fullName>
    </submittedName>
</protein>
<keyword evidence="1" id="KW-1133">Transmembrane helix</keyword>
<reference evidence="2 3" key="1">
    <citation type="submission" date="2016-10" db="EMBL/GenBank/DDBJ databases">
        <authorList>
            <person name="Varghese N."/>
            <person name="Submissions S."/>
        </authorList>
    </citation>
    <scope>NUCLEOTIDE SEQUENCE [LARGE SCALE GENOMIC DNA]</scope>
    <source>
        <strain evidence="2 3">CGMCC 1.10941</strain>
    </source>
</reference>
<feature type="transmembrane region" description="Helical" evidence="1">
    <location>
        <begin position="46"/>
        <end position="66"/>
    </location>
</feature>
<evidence type="ECO:0000313" key="3">
    <source>
        <dbReference type="Proteomes" id="UP000199242"/>
    </source>
</evidence>
<feature type="transmembrane region" description="Helical" evidence="1">
    <location>
        <begin position="78"/>
        <end position="98"/>
    </location>
</feature>
<feature type="transmembrane region" description="Helical" evidence="1">
    <location>
        <begin position="6"/>
        <end position="25"/>
    </location>
</feature>
<keyword evidence="3" id="KW-1185">Reference proteome</keyword>
<evidence type="ECO:0000313" key="2">
    <source>
        <dbReference type="EMBL" id="SDL43990.1"/>
    </source>
</evidence>
<gene>
    <name evidence="2" type="ORF">SAMN05216273_101171</name>
</gene>